<dbReference type="PROSITE" id="PS50141">
    <property type="entry name" value="A_DEAMIN_EDITASE"/>
    <property type="match status" value="1"/>
</dbReference>
<dbReference type="Proteomes" id="UP001211907">
    <property type="component" value="Unassembled WGS sequence"/>
</dbReference>
<name>A0AAD5XFV9_9FUNG</name>
<evidence type="ECO:0000313" key="3">
    <source>
        <dbReference type="Proteomes" id="UP001211907"/>
    </source>
</evidence>
<dbReference type="GO" id="GO:0003726">
    <property type="term" value="F:double-stranded RNA adenosine deaminase activity"/>
    <property type="evidence" value="ECO:0007669"/>
    <property type="project" value="TreeGrafter"/>
</dbReference>
<feature type="domain" description="A to I editase" evidence="1">
    <location>
        <begin position="44"/>
        <end position="273"/>
    </location>
</feature>
<sequence>MQTIETATFAAYTNLKKPESSGKWTVLASIVQVVRDLKEKDVVAIGTGVKCLNHSLAKAGADSVVADAHAEVVCRRAFIRYLISQMSLAMNGHKSIFVRTQTDSAISEPFAKYPLILDERISFEMYISQSPCGDASMASLEESQPDNDRVQNEAKRQKYLLENTDLSKSTETSSSLPPEFIAGQARGQVLRGRDDYKKIGCLRTKPGRVDSEMSISMSCSDKIAKWNIVGISGALLSMFSKPIYLKVISVGDLFDADGLQRALISRADGIRALAWTKGIVKTGLQILSTSGRKQGHAKKNGVWMETSESNLCNNKLFCGEFLELVHLAKAQNSLPDLLRYVEIDGKSYKELKKLSVHYNEVKTLLFNLESFEGWVVKDV</sequence>
<dbReference type="AlphaFoldDB" id="A0AAD5XFV9"/>
<keyword evidence="3" id="KW-1185">Reference proteome</keyword>
<accession>A0AAD5XFV9</accession>
<dbReference type="InterPro" id="IPR002466">
    <property type="entry name" value="A_deamin"/>
</dbReference>
<dbReference type="GO" id="GO:0006382">
    <property type="term" value="P:adenosine to inosine editing"/>
    <property type="evidence" value="ECO:0007669"/>
    <property type="project" value="TreeGrafter"/>
</dbReference>
<dbReference type="SMART" id="SM00552">
    <property type="entry name" value="ADEAMc"/>
    <property type="match status" value="1"/>
</dbReference>
<evidence type="ECO:0000313" key="2">
    <source>
        <dbReference type="EMBL" id="KAJ3134099.1"/>
    </source>
</evidence>
<comment type="caution">
    <text evidence="2">The sequence shown here is derived from an EMBL/GenBank/DDBJ whole genome shotgun (WGS) entry which is preliminary data.</text>
</comment>
<evidence type="ECO:0000259" key="1">
    <source>
        <dbReference type="PROSITE" id="PS50141"/>
    </source>
</evidence>
<gene>
    <name evidence="2" type="ORF">HK100_003840</name>
</gene>
<dbReference type="PANTHER" id="PTHR10910:SF62">
    <property type="entry name" value="AT07585P-RELATED"/>
    <property type="match status" value="1"/>
</dbReference>
<dbReference type="GO" id="GO:0005737">
    <property type="term" value="C:cytoplasm"/>
    <property type="evidence" value="ECO:0007669"/>
    <property type="project" value="TreeGrafter"/>
</dbReference>
<dbReference type="GO" id="GO:0003725">
    <property type="term" value="F:double-stranded RNA binding"/>
    <property type="evidence" value="ECO:0007669"/>
    <property type="project" value="TreeGrafter"/>
</dbReference>
<proteinExistence type="predicted"/>
<dbReference type="GO" id="GO:0005730">
    <property type="term" value="C:nucleolus"/>
    <property type="evidence" value="ECO:0007669"/>
    <property type="project" value="TreeGrafter"/>
</dbReference>
<dbReference type="GO" id="GO:0008251">
    <property type="term" value="F:tRNA-specific adenosine deaminase activity"/>
    <property type="evidence" value="ECO:0007669"/>
    <property type="project" value="TreeGrafter"/>
</dbReference>
<dbReference type="PANTHER" id="PTHR10910">
    <property type="entry name" value="EUKARYOTE SPECIFIC DSRNA BINDING PROTEIN"/>
    <property type="match status" value="1"/>
</dbReference>
<dbReference type="Pfam" id="PF02137">
    <property type="entry name" value="A_deamin"/>
    <property type="match status" value="2"/>
</dbReference>
<dbReference type="EMBL" id="JADGJH010000199">
    <property type="protein sequence ID" value="KAJ3134099.1"/>
    <property type="molecule type" value="Genomic_DNA"/>
</dbReference>
<organism evidence="2 3">
    <name type="scientific">Physocladia obscura</name>
    <dbReference type="NCBI Taxonomy" id="109957"/>
    <lineage>
        <taxon>Eukaryota</taxon>
        <taxon>Fungi</taxon>
        <taxon>Fungi incertae sedis</taxon>
        <taxon>Chytridiomycota</taxon>
        <taxon>Chytridiomycota incertae sedis</taxon>
        <taxon>Chytridiomycetes</taxon>
        <taxon>Chytridiales</taxon>
        <taxon>Chytriomycetaceae</taxon>
        <taxon>Physocladia</taxon>
    </lineage>
</organism>
<reference evidence="2" key="1">
    <citation type="submission" date="2020-05" db="EMBL/GenBank/DDBJ databases">
        <title>Phylogenomic resolution of chytrid fungi.</title>
        <authorList>
            <person name="Stajich J.E."/>
            <person name="Amses K."/>
            <person name="Simmons R."/>
            <person name="Seto K."/>
            <person name="Myers J."/>
            <person name="Bonds A."/>
            <person name="Quandt C.A."/>
            <person name="Barry K."/>
            <person name="Liu P."/>
            <person name="Grigoriev I."/>
            <person name="Longcore J.E."/>
            <person name="James T.Y."/>
        </authorList>
    </citation>
    <scope>NUCLEOTIDE SEQUENCE</scope>
    <source>
        <strain evidence="2">JEL0513</strain>
    </source>
</reference>
<protein>
    <recommendedName>
        <fullName evidence="1">A to I editase domain-containing protein</fullName>
    </recommendedName>
</protein>
<dbReference type="GO" id="GO:0006396">
    <property type="term" value="P:RNA processing"/>
    <property type="evidence" value="ECO:0007669"/>
    <property type="project" value="InterPro"/>
</dbReference>